<evidence type="ECO:0000313" key="3">
    <source>
        <dbReference type="Proteomes" id="UP000079169"/>
    </source>
</evidence>
<name>A0A3Q0J7M3_DIACI</name>
<proteinExistence type="predicted"/>
<keyword evidence="1" id="KW-0812">Transmembrane</keyword>
<dbReference type="PaxDb" id="121845-A0A3Q0J7M3"/>
<keyword evidence="1" id="KW-0472">Membrane</keyword>
<keyword evidence="1" id="KW-1133">Transmembrane helix</keyword>
<feature type="transmembrane region" description="Helical" evidence="1">
    <location>
        <begin position="27"/>
        <end position="51"/>
    </location>
</feature>
<dbReference type="GeneID" id="103516213"/>
<dbReference type="PANTHER" id="PTHR43372">
    <property type="entry name" value="FATTY-ACID AMIDE HYDROLASE"/>
    <property type="match status" value="1"/>
</dbReference>
<dbReference type="Proteomes" id="UP000079169">
    <property type="component" value="Unplaced"/>
</dbReference>
<sequence>MCSPKSASSNTPDQSSRRHSSKNRLTFLRTFLIFVRVCFDSFINIIFSFIYKDEAFPLPPVKNKIVLESATQIAKKIRNKNITSVEVVQAFIERIEQVNPYLNAMVDTRYTEALEEAKAADQKIALEEDISDKPYLGVPFTSKESTACKGLSNTLGLLARKGKKADADAYIVERVKTAGGILLGNTNIPELLWSESRNMVYGQSNNPYNLCRTTGASSGGEACLVSACGSVLGLGTDLGGSNRIPALYCGVYGHKLTTGSVNSRGIYGRDGKEGKSMLAAGPIVKHAEDLLPYSKCLILPDKLPAYNFDKSVDLAKLSMLAAGPIVKHAEDLLPYSKCLILPDKLPAYNFDKPVDLAKLKVFYVEEPGDMKVSPMSKDMIQAIRKCVNALKVVSHSEPEDLSYIKQFRLGYDVWRYWVSKEKDDFNQLTIF</sequence>
<dbReference type="STRING" id="121845.A0A3Q0J7M3"/>
<dbReference type="GO" id="GO:0012505">
    <property type="term" value="C:endomembrane system"/>
    <property type="evidence" value="ECO:0007669"/>
    <property type="project" value="TreeGrafter"/>
</dbReference>
<accession>A0A3Q0J7M3</accession>
<protein>
    <submittedName>
        <fullName evidence="4">Fatty-acid amide hydrolase 2-A-like</fullName>
    </submittedName>
</protein>
<dbReference type="KEGG" id="dci:103516213"/>
<organism evidence="3 4">
    <name type="scientific">Diaphorina citri</name>
    <name type="common">Asian citrus psyllid</name>
    <dbReference type="NCBI Taxonomy" id="121845"/>
    <lineage>
        <taxon>Eukaryota</taxon>
        <taxon>Metazoa</taxon>
        <taxon>Ecdysozoa</taxon>
        <taxon>Arthropoda</taxon>
        <taxon>Hexapoda</taxon>
        <taxon>Insecta</taxon>
        <taxon>Pterygota</taxon>
        <taxon>Neoptera</taxon>
        <taxon>Paraneoptera</taxon>
        <taxon>Hemiptera</taxon>
        <taxon>Sternorrhyncha</taxon>
        <taxon>Psylloidea</taxon>
        <taxon>Psyllidae</taxon>
        <taxon>Diaphorininae</taxon>
        <taxon>Diaphorina</taxon>
    </lineage>
</organism>
<keyword evidence="3" id="KW-1185">Reference proteome</keyword>
<evidence type="ECO:0000256" key="1">
    <source>
        <dbReference type="SAM" id="Phobius"/>
    </source>
</evidence>
<evidence type="ECO:0000313" key="4">
    <source>
        <dbReference type="RefSeq" id="XP_026684477.1"/>
    </source>
</evidence>
<dbReference type="InterPro" id="IPR036928">
    <property type="entry name" value="AS_sf"/>
</dbReference>
<dbReference type="AlphaFoldDB" id="A0A3Q0J7M3"/>
<dbReference type="Gene3D" id="3.90.1300.10">
    <property type="entry name" value="Amidase signature (AS) domain"/>
    <property type="match status" value="1"/>
</dbReference>
<dbReference type="InterPro" id="IPR023631">
    <property type="entry name" value="Amidase_dom"/>
</dbReference>
<dbReference type="Pfam" id="PF01425">
    <property type="entry name" value="Amidase"/>
    <property type="match status" value="1"/>
</dbReference>
<feature type="domain" description="Amidase" evidence="2">
    <location>
        <begin position="86"/>
        <end position="301"/>
    </location>
</feature>
<reference evidence="4" key="1">
    <citation type="submission" date="2025-08" db="UniProtKB">
        <authorList>
            <consortium name="RefSeq"/>
        </authorList>
    </citation>
    <scope>IDENTIFICATION</scope>
</reference>
<dbReference type="InterPro" id="IPR052739">
    <property type="entry name" value="FAAH2"/>
</dbReference>
<dbReference type="PANTHER" id="PTHR43372:SF1">
    <property type="entry name" value="LD38433P"/>
    <property type="match status" value="1"/>
</dbReference>
<dbReference type="SUPFAM" id="SSF75304">
    <property type="entry name" value="Amidase signature (AS) enzymes"/>
    <property type="match status" value="1"/>
</dbReference>
<evidence type="ECO:0000259" key="2">
    <source>
        <dbReference type="Pfam" id="PF01425"/>
    </source>
</evidence>
<dbReference type="RefSeq" id="XP_026684477.1">
    <property type="nucleotide sequence ID" value="XM_026828676.1"/>
</dbReference>
<gene>
    <name evidence="4" type="primary">LOC103516213</name>
</gene>